<dbReference type="InterPro" id="IPR044536">
    <property type="entry name" value="PEX7"/>
</dbReference>
<dbReference type="Proteomes" id="UP000789390">
    <property type="component" value="Unassembled WGS sequence"/>
</dbReference>
<dbReference type="PROSITE" id="PS50294">
    <property type="entry name" value="WD_REPEATS_REGION"/>
    <property type="match status" value="2"/>
</dbReference>
<keyword evidence="5 11" id="KW-0853">WD repeat</keyword>
<dbReference type="GO" id="GO:0005053">
    <property type="term" value="F:peroxisome matrix targeting signal-2 binding"/>
    <property type="evidence" value="ECO:0007669"/>
    <property type="project" value="InterPro"/>
</dbReference>
<evidence type="ECO:0000256" key="6">
    <source>
        <dbReference type="ARBA" id="ARBA00022737"/>
    </source>
</evidence>
<reference evidence="12" key="1">
    <citation type="submission" date="2021-11" db="EMBL/GenBank/DDBJ databases">
        <authorList>
            <person name="Schell T."/>
        </authorList>
    </citation>
    <scope>NUCLEOTIDE SEQUENCE</scope>
    <source>
        <strain evidence="12">M5</strain>
    </source>
</reference>
<accession>A0A8J2WHV3</accession>
<keyword evidence="13" id="KW-1185">Reference proteome</keyword>
<dbReference type="PROSITE" id="PS50082">
    <property type="entry name" value="WD_REPEATS_2"/>
    <property type="match status" value="4"/>
</dbReference>
<dbReference type="InterPro" id="IPR001680">
    <property type="entry name" value="WD40_rpt"/>
</dbReference>
<evidence type="ECO:0000256" key="4">
    <source>
        <dbReference type="ARBA" id="ARBA00022490"/>
    </source>
</evidence>
<organism evidence="12 13">
    <name type="scientific">Daphnia galeata</name>
    <dbReference type="NCBI Taxonomy" id="27404"/>
    <lineage>
        <taxon>Eukaryota</taxon>
        <taxon>Metazoa</taxon>
        <taxon>Ecdysozoa</taxon>
        <taxon>Arthropoda</taxon>
        <taxon>Crustacea</taxon>
        <taxon>Branchiopoda</taxon>
        <taxon>Diplostraca</taxon>
        <taxon>Cladocera</taxon>
        <taxon>Anomopoda</taxon>
        <taxon>Daphniidae</taxon>
        <taxon>Daphnia</taxon>
    </lineage>
</organism>
<evidence type="ECO:0000256" key="9">
    <source>
        <dbReference type="ARBA" id="ARBA00024017"/>
    </source>
</evidence>
<dbReference type="SUPFAM" id="SSF50978">
    <property type="entry name" value="WD40 repeat-like"/>
    <property type="match status" value="1"/>
</dbReference>
<feature type="repeat" description="WD" evidence="11">
    <location>
        <begin position="193"/>
        <end position="229"/>
    </location>
</feature>
<gene>
    <name evidence="12" type="ORF">DGAL_LOCUS2235</name>
</gene>
<keyword evidence="4" id="KW-0963">Cytoplasm</keyword>
<keyword evidence="8" id="KW-0576">Peroxisome</keyword>
<dbReference type="EMBL" id="CAKKLH010000030">
    <property type="protein sequence ID" value="CAH0100062.1"/>
    <property type="molecule type" value="Genomic_DNA"/>
</dbReference>
<dbReference type="InterPro" id="IPR015943">
    <property type="entry name" value="WD40/YVTN_repeat-like_dom_sf"/>
</dbReference>
<keyword evidence="7" id="KW-0653">Protein transport</keyword>
<evidence type="ECO:0000256" key="1">
    <source>
        <dbReference type="ARBA" id="ARBA00004253"/>
    </source>
</evidence>
<proteinExistence type="inferred from homology"/>
<protein>
    <recommendedName>
        <fullName evidence="10">Peroxin-7</fullName>
    </recommendedName>
</protein>
<sequence>MDLVSFPLNDCHGYSVKFSPFIERRIACVASQNYGLSGSGFLFILDLSPTNHLTLAIQSQWTDGLFDLAFAEDHPDIILTASGDGGIQLWDLKTPEVPKLVWKEHSREVCCLDWNQTRQQQLVLSSSWDRSIKLVPPWDPKGTKSICTFMGHSDLVYNVCWSPHLPNCFASVSGDHTLCIWNSTKPGQPVVKLTAHATEVLACDWSKYDRNVIATGGVDGRVRAWDLRNTTAPCFELIGHEYAVKRLRFSPHQAHLLASCSYDMTTRVWDTRRLQPEVFAHHREFVYGLDFSCLSPDKVADCSWDRTVSVYTPPSVLNTE</sequence>
<dbReference type="PROSITE" id="PS00678">
    <property type="entry name" value="WD_REPEATS_1"/>
    <property type="match status" value="3"/>
</dbReference>
<comment type="caution">
    <text evidence="12">The sequence shown here is derived from an EMBL/GenBank/DDBJ whole genome shotgun (WGS) entry which is preliminary data.</text>
</comment>
<feature type="repeat" description="WD" evidence="11">
    <location>
        <begin position="68"/>
        <end position="100"/>
    </location>
</feature>
<dbReference type="GO" id="GO:0016558">
    <property type="term" value="P:protein import into peroxisome matrix"/>
    <property type="evidence" value="ECO:0007669"/>
    <property type="project" value="InterPro"/>
</dbReference>
<dbReference type="SMART" id="SM00320">
    <property type="entry name" value="WD40"/>
    <property type="match status" value="6"/>
</dbReference>
<dbReference type="InterPro" id="IPR019775">
    <property type="entry name" value="WD40_repeat_CS"/>
</dbReference>
<evidence type="ECO:0000256" key="3">
    <source>
        <dbReference type="ARBA" id="ARBA00022448"/>
    </source>
</evidence>
<dbReference type="InterPro" id="IPR020472">
    <property type="entry name" value="WD40_PAC1"/>
</dbReference>
<dbReference type="Pfam" id="PF00400">
    <property type="entry name" value="WD40"/>
    <property type="match status" value="4"/>
</dbReference>
<evidence type="ECO:0000256" key="2">
    <source>
        <dbReference type="ARBA" id="ARBA00004514"/>
    </source>
</evidence>
<dbReference type="PANTHER" id="PTHR46027">
    <property type="entry name" value="PEROXISOMAL TARGETING SIGNAL 2 RECEPTOR"/>
    <property type="match status" value="1"/>
</dbReference>
<comment type="subcellular location">
    <subcellularLocation>
        <location evidence="2">Cytoplasm</location>
        <location evidence="2">Cytosol</location>
    </subcellularLocation>
    <subcellularLocation>
        <location evidence="1">Peroxisome matrix</location>
    </subcellularLocation>
</comment>
<evidence type="ECO:0000256" key="11">
    <source>
        <dbReference type="PROSITE-ProRule" id="PRU00221"/>
    </source>
</evidence>
<dbReference type="InterPro" id="IPR036322">
    <property type="entry name" value="WD40_repeat_dom_sf"/>
</dbReference>
<evidence type="ECO:0000256" key="7">
    <source>
        <dbReference type="ARBA" id="ARBA00022927"/>
    </source>
</evidence>
<dbReference type="Gene3D" id="2.130.10.10">
    <property type="entry name" value="YVTN repeat-like/Quinoprotein amine dehydrogenase"/>
    <property type="match status" value="1"/>
</dbReference>
<dbReference type="AlphaFoldDB" id="A0A8J2WHV3"/>
<dbReference type="PRINTS" id="PR00320">
    <property type="entry name" value="GPROTEINBRPT"/>
</dbReference>
<evidence type="ECO:0000256" key="10">
    <source>
        <dbReference type="ARBA" id="ARBA00032565"/>
    </source>
</evidence>
<keyword evidence="6" id="KW-0677">Repeat</keyword>
<evidence type="ECO:0000313" key="13">
    <source>
        <dbReference type="Proteomes" id="UP000789390"/>
    </source>
</evidence>
<evidence type="ECO:0000256" key="5">
    <source>
        <dbReference type="ARBA" id="ARBA00022574"/>
    </source>
</evidence>
<dbReference type="PANTHER" id="PTHR46027:SF1">
    <property type="entry name" value="PEROXISOMAL TARGETING SIGNAL 2 RECEPTOR"/>
    <property type="match status" value="1"/>
</dbReference>
<dbReference type="GO" id="GO:0005829">
    <property type="term" value="C:cytosol"/>
    <property type="evidence" value="ECO:0007669"/>
    <property type="project" value="UniProtKB-SubCell"/>
</dbReference>
<keyword evidence="3" id="KW-0813">Transport</keyword>
<evidence type="ECO:0000256" key="8">
    <source>
        <dbReference type="ARBA" id="ARBA00023140"/>
    </source>
</evidence>
<evidence type="ECO:0000313" key="12">
    <source>
        <dbReference type="EMBL" id="CAH0100062.1"/>
    </source>
</evidence>
<comment type="similarity">
    <text evidence="9">Belongs to the WD repeat peroxin-7 family.</text>
</comment>
<name>A0A8J2WHV3_9CRUS</name>
<feature type="repeat" description="WD" evidence="11">
    <location>
        <begin position="237"/>
        <end position="272"/>
    </location>
</feature>
<dbReference type="GO" id="GO:0005782">
    <property type="term" value="C:peroxisomal matrix"/>
    <property type="evidence" value="ECO:0007669"/>
    <property type="project" value="UniProtKB-SubCell"/>
</dbReference>
<feature type="repeat" description="WD" evidence="11">
    <location>
        <begin position="149"/>
        <end position="182"/>
    </location>
</feature>
<dbReference type="OrthoDB" id="273771at2759"/>